<dbReference type="GO" id="GO:0003735">
    <property type="term" value="F:structural constituent of ribosome"/>
    <property type="evidence" value="ECO:0007669"/>
    <property type="project" value="InterPro"/>
</dbReference>
<evidence type="ECO:0000256" key="3">
    <source>
        <dbReference type="ARBA" id="ARBA00023274"/>
    </source>
</evidence>
<dbReference type="GO" id="GO:0022625">
    <property type="term" value="C:cytosolic large ribosomal subunit"/>
    <property type="evidence" value="ECO:0007669"/>
    <property type="project" value="TreeGrafter"/>
</dbReference>
<dbReference type="Proteomes" id="UP000078046">
    <property type="component" value="Unassembled WGS sequence"/>
</dbReference>
<evidence type="ECO:0000256" key="5">
    <source>
        <dbReference type="ARBA" id="ARBA00035349"/>
    </source>
</evidence>
<keyword evidence="3" id="KW-0687">Ribonucleoprotein</keyword>
<feature type="domain" description="Large ribosomal subunit protein uL6 alpha-beta" evidence="6">
    <location>
        <begin position="12"/>
        <end position="85"/>
    </location>
</feature>
<name>A0A177AV98_9BILA</name>
<dbReference type="PIRSF" id="PIRSF002162">
    <property type="entry name" value="Ribosomal_L6"/>
    <property type="match status" value="1"/>
</dbReference>
<proteinExistence type="inferred from homology"/>
<dbReference type="AlphaFoldDB" id="A0A177AV98"/>
<dbReference type="Gene3D" id="3.90.930.12">
    <property type="entry name" value="Ribosomal protein L6, alpha-beta domain"/>
    <property type="match status" value="2"/>
</dbReference>
<dbReference type="InterPro" id="IPR000702">
    <property type="entry name" value="Ribosomal_uL6-like"/>
</dbReference>
<evidence type="ECO:0000259" key="6">
    <source>
        <dbReference type="Pfam" id="PF00347"/>
    </source>
</evidence>
<evidence type="ECO:0000256" key="1">
    <source>
        <dbReference type="ARBA" id="ARBA00009356"/>
    </source>
</evidence>
<comment type="similarity">
    <text evidence="1">Belongs to the universal ribosomal protein uL6 family.</text>
</comment>
<protein>
    <recommendedName>
        <fullName evidence="4">Large ribosomal subunit protein uL6</fullName>
    </recommendedName>
    <alternativeName>
        <fullName evidence="5">60S ribosomal protein L9</fullName>
    </alternativeName>
</protein>
<keyword evidence="8" id="KW-1185">Reference proteome</keyword>
<dbReference type="Pfam" id="PF00347">
    <property type="entry name" value="Ribosomal_L6"/>
    <property type="match status" value="1"/>
</dbReference>
<gene>
    <name evidence="7" type="ORF">A3Q56_06959</name>
</gene>
<dbReference type="PANTHER" id="PTHR11655:SF16">
    <property type="entry name" value="60S RIBOSOMAL PROTEIN L9"/>
    <property type="match status" value="1"/>
</dbReference>
<feature type="non-terminal residue" evidence="7">
    <location>
        <position position="156"/>
    </location>
</feature>
<dbReference type="GO" id="GO:0019843">
    <property type="term" value="F:rRNA binding"/>
    <property type="evidence" value="ECO:0007669"/>
    <property type="project" value="InterPro"/>
</dbReference>
<reference evidence="7 8" key="1">
    <citation type="submission" date="2016-04" db="EMBL/GenBank/DDBJ databases">
        <title>The genome of Intoshia linei affirms orthonectids as highly simplified spiralians.</title>
        <authorList>
            <person name="Mikhailov K.V."/>
            <person name="Slusarev G.S."/>
            <person name="Nikitin M.A."/>
            <person name="Logacheva M.D."/>
            <person name="Penin A."/>
            <person name="Aleoshin V."/>
            <person name="Panchin Y.V."/>
        </authorList>
    </citation>
    <scope>NUCLEOTIDE SEQUENCE [LARGE SCALE GENOMIC DNA]</scope>
    <source>
        <strain evidence="7">Intl2013</strain>
        <tissue evidence="7">Whole animal</tissue>
    </source>
</reference>
<dbReference type="GO" id="GO:0002181">
    <property type="term" value="P:cytoplasmic translation"/>
    <property type="evidence" value="ECO:0007669"/>
    <property type="project" value="TreeGrafter"/>
</dbReference>
<dbReference type="SUPFAM" id="SSF56053">
    <property type="entry name" value="Ribosomal protein L6"/>
    <property type="match status" value="2"/>
</dbReference>
<dbReference type="FunFam" id="3.90.930.12:FF:000004">
    <property type="entry name" value="60S ribosomal protein L9"/>
    <property type="match status" value="1"/>
</dbReference>
<dbReference type="PANTHER" id="PTHR11655">
    <property type="entry name" value="60S/50S RIBOSOMAL PROTEIN L6/L9"/>
    <property type="match status" value="1"/>
</dbReference>
<keyword evidence="2" id="KW-0689">Ribosomal protein</keyword>
<sequence length="156" mass="17766">MRTICSEKKVIIPDEVELTISKRVVQVKGPKGRLIRSFRHLTIFLERPSKGVVIVRKYFGMKKDLAAVKTIASHIENMINGVLRGYEVRMKIAFAHFPITLVLTGKDRCHVEIKNYLGSHESMKFLLPRHVECKHDEETNNEIILSGTNIELVTGA</sequence>
<evidence type="ECO:0000313" key="7">
    <source>
        <dbReference type="EMBL" id="OAF65313.1"/>
    </source>
</evidence>
<dbReference type="InterPro" id="IPR020040">
    <property type="entry name" value="Ribosomal_uL6_a/b-dom"/>
</dbReference>
<evidence type="ECO:0000313" key="8">
    <source>
        <dbReference type="Proteomes" id="UP000078046"/>
    </source>
</evidence>
<accession>A0A177AV98</accession>
<comment type="caution">
    <text evidence="7">The sequence shown here is derived from an EMBL/GenBank/DDBJ whole genome shotgun (WGS) entry which is preliminary data.</text>
</comment>
<dbReference type="InterPro" id="IPR036789">
    <property type="entry name" value="Ribosomal_uL6-like_a/b-dom_sf"/>
</dbReference>
<evidence type="ECO:0000256" key="2">
    <source>
        <dbReference type="ARBA" id="ARBA00022980"/>
    </source>
</evidence>
<organism evidence="7 8">
    <name type="scientific">Intoshia linei</name>
    <dbReference type="NCBI Taxonomy" id="1819745"/>
    <lineage>
        <taxon>Eukaryota</taxon>
        <taxon>Metazoa</taxon>
        <taxon>Spiralia</taxon>
        <taxon>Lophotrochozoa</taxon>
        <taxon>Mesozoa</taxon>
        <taxon>Orthonectida</taxon>
        <taxon>Rhopaluridae</taxon>
        <taxon>Intoshia</taxon>
    </lineage>
</organism>
<dbReference type="OrthoDB" id="10252633at2759"/>
<evidence type="ECO:0000256" key="4">
    <source>
        <dbReference type="ARBA" id="ARBA00035246"/>
    </source>
</evidence>
<dbReference type="EMBL" id="LWCA01001350">
    <property type="protein sequence ID" value="OAF65313.1"/>
    <property type="molecule type" value="Genomic_DNA"/>
</dbReference>